<reference evidence="2 3" key="2">
    <citation type="journal article" date="2014" name="Genome Announc.">
        <title>Complete Genome Sequence of the Subsurface, Mesophilic Sulfate-Reducing Bacterium Desulfovibrio aespoeensis Aspo-2.</title>
        <authorList>
            <person name="Pedersen K."/>
            <person name="Bengtsson A."/>
            <person name="Edlund J."/>
            <person name="Rabe L."/>
            <person name="Hazen T."/>
            <person name="Chakraborty R."/>
            <person name="Goodwin L."/>
            <person name="Shapiro N."/>
        </authorList>
    </citation>
    <scope>NUCLEOTIDE SEQUENCE [LARGE SCALE GENOMIC DNA]</scope>
    <source>
        <strain evidence="3">ATCC 700646 / DSM 10631 / Aspo-2</strain>
    </source>
</reference>
<dbReference type="HOGENOM" id="CLU_693932_0_0_7"/>
<proteinExistence type="predicted"/>
<organism evidence="2 3">
    <name type="scientific">Pseudodesulfovibrio aespoeensis (strain ATCC 700646 / DSM 10631 / Aspo-2)</name>
    <name type="common">Desulfovibrio aespoeensis</name>
    <dbReference type="NCBI Taxonomy" id="643562"/>
    <lineage>
        <taxon>Bacteria</taxon>
        <taxon>Pseudomonadati</taxon>
        <taxon>Thermodesulfobacteriota</taxon>
        <taxon>Desulfovibrionia</taxon>
        <taxon>Desulfovibrionales</taxon>
        <taxon>Desulfovibrionaceae</taxon>
    </lineage>
</organism>
<sequence>MLTRTKYDDLSAMVESRPKWLPLFSQIKASFNHSFTTRINMAPLFFYQTRQPRSKSGHLPVLNRTFCVCNGLVASVSILPGRVEIIKGHQEGEWQDYYPGGKEEILLEVLKNMAATTGRATVLDSHMTVIFSIREIRRELRRVGHTASHVEVLTSLQILRRSSFILKSELGTSFEESYILGLGVMGEGKNKKVVVSFNTLTTAAVIDGDFRILDYETSIRISTLGRKLLERIVHTHKQLDGKGYSFGLIQFLTGAGFAVGKRLRESLRQLRVALDQITLDARFSENKTESEKFQREIKELERSYAKKLAEKSGYEDIRRQILNLQIRLDNPNIGKPRCKFTSYKIKPVYQAGGRKKVVDYVVTVYPTSPFINEIKKANWQQGEFKKAKARAEQSTQK</sequence>
<protein>
    <submittedName>
        <fullName evidence="2">Uncharacterized protein</fullName>
    </submittedName>
</protein>
<keyword evidence="3" id="KW-1185">Reference proteome</keyword>
<accession>E6VX35</accession>
<reference evidence="3" key="1">
    <citation type="submission" date="2010-12" db="EMBL/GenBank/DDBJ databases">
        <title>Complete sequence of Desulfovibrio aespoeensis Aspo-2.</title>
        <authorList>
            <consortium name="US DOE Joint Genome Institute"/>
            <person name="Lucas S."/>
            <person name="Copeland A."/>
            <person name="Lapidus A."/>
            <person name="Cheng J.-F."/>
            <person name="Goodwin L."/>
            <person name="Pitluck S."/>
            <person name="Chertkov O."/>
            <person name="Misra M."/>
            <person name="Detter J.C."/>
            <person name="Han C."/>
            <person name="Tapia R."/>
            <person name="Land M."/>
            <person name="Hauser L."/>
            <person name="Kyrpides N."/>
            <person name="Ivanova N."/>
            <person name="Ovchinnikova G."/>
            <person name="Pedersen K."/>
            <person name="Jagevall S."/>
            <person name="Hazen T."/>
            <person name="Woyke T."/>
        </authorList>
    </citation>
    <scope>NUCLEOTIDE SEQUENCE [LARGE SCALE GENOMIC DNA]</scope>
    <source>
        <strain evidence="3">ATCC 700646 / DSM 10631 / Aspo-2</strain>
    </source>
</reference>
<name>E6VX35_PSEA9</name>
<feature type="coiled-coil region" evidence="1">
    <location>
        <begin position="283"/>
        <end position="310"/>
    </location>
</feature>
<evidence type="ECO:0000256" key="1">
    <source>
        <dbReference type="SAM" id="Coils"/>
    </source>
</evidence>
<evidence type="ECO:0000313" key="2">
    <source>
        <dbReference type="EMBL" id="ADU61441.1"/>
    </source>
</evidence>
<evidence type="ECO:0000313" key="3">
    <source>
        <dbReference type="Proteomes" id="UP000002191"/>
    </source>
</evidence>
<keyword evidence="1" id="KW-0175">Coiled coil</keyword>
<dbReference type="Proteomes" id="UP000002191">
    <property type="component" value="Chromosome"/>
</dbReference>
<dbReference type="EMBL" id="CP002431">
    <property type="protein sequence ID" value="ADU61441.1"/>
    <property type="molecule type" value="Genomic_DNA"/>
</dbReference>
<dbReference type="KEGG" id="das:Daes_0417"/>
<dbReference type="STRING" id="643562.Daes_0417"/>
<dbReference type="AlphaFoldDB" id="E6VX35"/>
<gene>
    <name evidence="2" type="ordered locus">Daes_0417</name>
</gene>